<dbReference type="Pfam" id="PF13302">
    <property type="entry name" value="Acetyltransf_3"/>
    <property type="match status" value="1"/>
</dbReference>
<proteinExistence type="predicted"/>
<reference evidence="2 3" key="1">
    <citation type="submission" date="2017-09" db="EMBL/GenBank/DDBJ databases">
        <title>Large-scale bioinformatics analysis of Bacillus genomes uncovers conserved roles of natural products in bacterial physiology.</title>
        <authorList>
            <consortium name="Agbiome Team Llc"/>
            <person name="Bleich R.M."/>
            <person name="Grubbs K.J."/>
            <person name="Santa Maria K.C."/>
            <person name="Allen S.E."/>
            <person name="Farag S."/>
            <person name="Shank E.A."/>
            <person name="Bowers A."/>
        </authorList>
    </citation>
    <scope>NUCLEOTIDE SEQUENCE [LARGE SCALE GENOMIC DNA]</scope>
    <source>
        <strain evidence="2 3">AFS010695</strain>
    </source>
</reference>
<gene>
    <name evidence="2" type="ORF">CN425_09945</name>
</gene>
<dbReference type="AlphaFoldDB" id="A0A2A9TUZ7"/>
<dbReference type="InterPro" id="IPR000182">
    <property type="entry name" value="GNAT_dom"/>
</dbReference>
<dbReference type="Proteomes" id="UP000220635">
    <property type="component" value="Unassembled WGS sequence"/>
</dbReference>
<comment type="caution">
    <text evidence="2">The sequence shown here is derived from an EMBL/GenBank/DDBJ whole genome shotgun (WGS) entry which is preliminary data.</text>
</comment>
<dbReference type="EMBL" id="NTWE01000020">
    <property type="protein sequence ID" value="PEW03197.1"/>
    <property type="molecule type" value="Genomic_DNA"/>
</dbReference>
<feature type="domain" description="N-acetyltransferase" evidence="1">
    <location>
        <begin position="8"/>
        <end position="175"/>
    </location>
</feature>
<dbReference type="SUPFAM" id="SSF55729">
    <property type="entry name" value="Acyl-CoA N-acyltransferases (Nat)"/>
    <property type="match status" value="1"/>
</dbReference>
<dbReference type="OrthoDB" id="9795199at2"/>
<evidence type="ECO:0000313" key="3">
    <source>
        <dbReference type="Proteomes" id="UP000220635"/>
    </source>
</evidence>
<dbReference type="PANTHER" id="PTHR43610:SF1">
    <property type="entry name" value="N-ACETYLTRANSFERASE DOMAIN-CONTAINING PROTEIN"/>
    <property type="match status" value="1"/>
</dbReference>
<accession>A0A2A9TUZ7</accession>
<name>A0A2A9TUZ7_BACCE</name>
<dbReference type="PANTHER" id="PTHR43610">
    <property type="entry name" value="BLL6696 PROTEIN"/>
    <property type="match status" value="1"/>
</dbReference>
<keyword evidence="2" id="KW-0808">Transferase</keyword>
<evidence type="ECO:0000313" key="2">
    <source>
        <dbReference type="EMBL" id="PEW03197.1"/>
    </source>
</evidence>
<protein>
    <submittedName>
        <fullName evidence="2">N-acetyltransferase</fullName>
    </submittedName>
</protein>
<dbReference type="InterPro" id="IPR016181">
    <property type="entry name" value="Acyl_CoA_acyltransferase"/>
</dbReference>
<organism evidence="2 3">
    <name type="scientific">Bacillus cereus</name>
    <dbReference type="NCBI Taxonomy" id="1396"/>
    <lineage>
        <taxon>Bacteria</taxon>
        <taxon>Bacillati</taxon>
        <taxon>Bacillota</taxon>
        <taxon>Bacilli</taxon>
        <taxon>Bacillales</taxon>
        <taxon>Bacillaceae</taxon>
        <taxon>Bacillus</taxon>
        <taxon>Bacillus cereus group</taxon>
    </lineage>
</organism>
<dbReference type="RefSeq" id="WP_000402566.1">
    <property type="nucleotide sequence ID" value="NZ_NTWE01000020.1"/>
</dbReference>
<sequence length="195" mass="22673">MEIIHERAKLRLIDNNDVETLFSIVEGNRDIWAYLISKMDTVQDMQQYVQKAIKGYGRGTQIPFGVVDQQTNKIVGSTRLYNISVEDKTVELGQTWYHPSVQRTSINTECKYMLLQYAFEKLHMLRVQIKTDVRNEKAQRAIERLGAVKEGVLRNERRLPSGHVRDAVVYSIIASEWPVMKACLLEKLELYKEKL</sequence>
<dbReference type="Gene3D" id="3.40.630.30">
    <property type="match status" value="1"/>
</dbReference>
<evidence type="ECO:0000259" key="1">
    <source>
        <dbReference type="PROSITE" id="PS51186"/>
    </source>
</evidence>
<dbReference type="GO" id="GO:0016747">
    <property type="term" value="F:acyltransferase activity, transferring groups other than amino-acyl groups"/>
    <property type="evidence" value="ECO:0007669"/>
    <property type="project" value="InterPro"/>
</dbReference>
<dbReference type="PROSITE" id="PS51186">
    <property type="entry name" value="GNAT"/>
    <property type="match status" value="1"/>
</dbReference>